<dbReference type="GO" id="GO:0005634">
    <property type="term" value="C:nucleus"/>
    <property type="evidence" value="ECO:0007669"/>
    <property type="project" value="UniProtKB-SubCell"/>
</dbReference>
<proteinExistence type="predicted"/>
<organism evidence="7 8">
    <name type="scientific">Mizuhopecten yessoensis</name>
    <name type="common">Japanese scallop</name>
    <name type="synonym">Patinopecten yessoensis</name>
    <dbReference type="NCBI Taxonomy" id="6573"/>
    <lineage>
        <taxon>Eukaryota</taxon>
        <taxon>Metazoa</taxon>
        <taxon>Spiralia</taxon>
        <taxon>Lophotrochozoa</taxon>
        <taxon>Mollusca</taxon>
        <taxon>Bivalvia</taxon>
        <taxon>Autobranchia</taxon>
        <taxon>Pteriomorphia</taxon>
        <taxon>Pectinida</taxon>
        <taxon>Pectinoidea</taxon>
        <taxon>Pectinidae</taxon>
        <taxon>Mizuhopecten</taxon>
    </lineage>
</organism>
<evidence type="ECO:0000313" key="8">
    <source>
        <dbReference type="Proteomes" id="UP000242188"/>
    </source>
</evidence>
<dbReference type="Proteomes" id="UP000242188">
    <property type="component" value="Unassembled WGS sequence"/>
</dbReference>
<keyword evidence="5" id="KW-0539">Nucleus</keyword>
<name>A0A210Q021_MIZYE</name>
<dbReference type="PROSITE" id="PS50908">
    <property type="entry name" value="RWD"/>
    <property type="match status" value="1"/>
</dbReference>
<evidence type="ECO:0000259" key="6">
    <source>
        <dbReference type="PROSITE" id="PS50908"/>
    </source>
</evidence>
<dbReference type="PANTHER" id="PTHR15628:SF1">
    <property type="entry name" value="RWD DOMAIN-CONTAINING PROTEIN 3"/>
    <property type="match status" value="1"/>
</dbReference>
<accession>A0A210Q021</accession>
<dbReference type="EMBL" id="NEDP02005318">
    <property type="protein sequence ID" value="OWF42104.1"/>
    <property type="molecule type" value="Genomic_DNA"/>
</dbReference>
<evidence type="ECO:0000313" key="7">
    <source>
        <dbReference type="EMBL" id="OWF42104.1"/>
    </source>
</evidence>
<dbReference type="AlphaFoldDB" id="A0A210Q021"/>
<evidence type="ECO:0000256" key="1">
    <source>
        <dbReference type="ARBA" id="ARBA00004123"/>
    </source>
</evidence>
<evidence type="ECO:0000256" key="3">
    <source>
        <dbReference type="ARBA" id="ARBA00015444"/>
    </source>
</evidence>
<dbReference type="SUPFAM" id="SSF54495">
    <property type="entry name" value="UBC-like"/>
    <property type="match status" value="1"/>
</dbReference>
<dbReference type="SMART" id="SM00591">
    <property type="entry name" value="RWD"/>
    <property type="match status" value="1"/>
</dbReference>
<dbReference type="GO" id="GO:0033235">
    <property type="term" value="P:positive regulation of protein sumoylation"/>
    <property type="evidence" value="ECO:0007669"/>
    <property type="project" value="InterPro"/>
</dbReference>
<dbReference type="OrthoDB" id="167315at2759"/>
<sequence>MEMLHEELEVLQSVYCLPGECEVDNNDGFHKLTLKLRPSQGESEERVTAPEMSVTFYLSSEYPNVVPQISIVSAYLRRDQLSKLRQEVSLLAQSLQGQAMLADLISFAQEYMDKTHSEFTDQSGAMLHGTFNIESQSEIWTALLQLNHMRARNKYVKTIQNWSTELGLEGKLLFQGKLILILLQGPQSKIKDYIVRQKSVCVDVDSRGRSCKEKMMSVLCEQRSNSTSKRFTEFEVKDCETPRELQNVFTETGHEDLFHNFVQGLQGFHQ</sequence>
<dbReference type="InterPro" id="IPR016135">
    <property type="entry name" value="UBQ-conjugating_enzyme/RWD"/>
</dbReference>
<comment type="caution">
    <text evidence="7">The sequence shown here is derived from an EMBL/GenBank/DDBJ whole genome shotgun (WGS) entry which is preliminary data.</text>
</comment>
<feature type="domain" description="RWD" evidence="6">
    <location>
        <begin position="6"/>
        <end position="115"/>
    </location>
</feature>
<evidence type="ECO:0000256" key="5">
    <source>
        <dbReference type="ARBA" id="ARBA00023242"/>
    </source>
</evidence>
<gene>
    <name evidence="7" type="ORF">KP79_PYT09152</name>
</gene>
<dbReference type="Pfam" id="PF05773">
    <property type="entry name" value="RWD"/>
    <property type="match status" value="1"/>
</dbReference>
<evidence type="ECO:0000256" key="2">
    <source>
        <dbReference type="ARBA" id="ARBA00004496"/>
    </source>
</evidence>
<dbReference type="CDD" id="cd24164">
    <property type="entry name" value="RWDD3_C"/>
    <property type="match status" value="1"/>
</dbReference>
<evidence type="ECO:0000256" key="4">
    <source>
        <dbReference type="ARBA" id="ARBA00022490"/>
    </source>
</evidence>
<dbReference type="PANTHER" id="PTHR15628">
    <property type="entry name" value="RWD DOMAIN-CONTAINING PROTEIN 3"/>
    <property type="match status" value="1"/>
</dbReference>
<dbReference type="InterPro" id="IPR006575">
    <property type="entry name" value="RWD_dom"/>
</dbReference>
<keyword evidence="8" id="KW-1185">Reference proteome</keyword>
<reference evidence="7 8" key="1">
    <citation type="journal article" date="2017" name="Nat. Ecol. Evol.">
        <title>Scallop genome provides insights into evolution of bilaterian karyotype and development.</title>
        <authorList>
            <person name="Wang S."/>
            <person name="Zhang J."/>
            <person name="Jiao W."/>
            <person name="Li J."/>
            <person name="Xun X."/>
            <person name="Sun Y."/>
            <person name="Guo X."/>
            <person name="Huan P."/>
            <person name="Dong B."/>
            <person name="Zhang L."/>
            <person name="Hu X."/>
            <person name="Sun X."/>
            <person name="Wang J."/>
            <person name="Zhao C."/>
            <person name="Wang Y."/>
            <person name="Wang D."/>
            <person name="Huang X."/>
            <person name="Wang R."/>
            <person name="Lv J."/>
            <person name="Li Y."/>
            <person name="Zhang Z."/>
            <person name="Liu B."/>
            <person name="Lu W."/>
            <person name="Hui Y."/>
            <person name="Liang J."/>
            <person name="Zhou Z."/>
            <person name="Hou R."/>
            <person name="Li X."/>
            <person name="Liu Y."/>
            <person name="Li H."/>
            <person name="Ning X."/>
            <person name="Lin Y."/>
            <person name="Zhao L."/>
            <person name="Xing Q."/>
            <person name="Dou J."/>
            <person name="Li Y."/>
            <person name="Mao J."/>
            <person name="Guo H."/>
            <person name="Dou H."/>
            <person name="Li T."/>
            <person name="Mu C."/>
            <person name="Jiang W."/>
            <person name="Fu Q."/>
            <person name="Fu X."/>
            <person name="Miao Y."/>
            <person name="Liu J."/>
            <person name="Yu Q."/>
            <person name="Li R."/>
            <person name="Liao H."/>
            <person name="Li X."/>
            <person name="Kong Y."/>
            <person name="Jiang Z."/>
            <person name="Chourrout D."/>
            <person name="Li R."/>
            <person name="Bao Z."/>
        </authorList>
    </citation>
    <scope>NUCLEOTIDE SEQUENCE [LARGE SCALE GENOMIC DNA]</scope>
    <source>
        <strain evidence="7 8">PY_sf001</strain>
    </source>
</reference>
<dbReference type="Gene3D" id="3.10.110.10">
    <property type="entry name" value="Ubiquitin Conjugating Enzyme"/>
    <property type="match status" value="1"/>
</dbReference>
<comment type="subcellular location">
    <subcellularLocation>
        <location evidence="2">Cytoplasm</location>
    </subcellularLocation>
    <subcellularLocation>
        <location evidence="1">Nucleus</location>
    </subcellularLocation>
</comment>
<protein>
    <recommendedName>
        <fullName evidence="3">RWD domain-containing protein 3</fullName>
    </recommendedName>
</protein>
<dbReference type="InterPro" id="IPR038840">
    <property type="entry name" value="RWDD3"/>
</dbReference>
<keyword evidence="4" id="KW-0963">Cytoplasm</keyword>
<dbReference type="GO" id="GO:1902073">
    <property type="term" value="P:positive regulation of hypoxia-inducible factor-1alpha signaling pathway"/>
    <property type="evidence" value="ECO:0007669"/>
    <property type="project" value="InterPro"/>
</dbReference>
<dbReference type="GO" id="GO:0005737">
    <property type="term" value="C:cytoplasm"/>
    <property type="evidence" value="ECO:0007669"/>
    <property type="project" value="UniProtKB-SubCell"/>
</dbReference>